<dbReference type="OrthoDB" id="6190788at2"/>
<dbReference type="InterPro" id="IPR003594">
    <property type="entry name" value="HATPase_dom"/>
</dbReference>
<name>A0A1I2HKF6_9BACT</name>
<keyword evidence="2" id="KW-0418">Kinase</keyword>
<evidence type="ECO:0000259" key="1">
    <source>
        <dbReference type="Pfam" id="PF02518"/>
    </source>
</evidence>
<protein>
    <submittedName>
        <fullName evidence="2">Histidine kinase-, DNA gyrase B-, and HSP90-like ATPase</fullName>
    </submittedName>
</protein>
<sequence>MLRYYLDLQKLRFPQKFTYQLTHDENLETDEILIPVMLLQPIIENAIEHGFKEKQEGGELLIYFQKSDNQLAISIKDNGVGMPTCEEKTEIQHGKHRSMSGQILQDRIRLLSKQSSFPVGIEFDSKPNVGTDVSLRMLLKYA</sequence>
<evidence type="ECO:0000313" key="3">
    <source>
        <dbReference type="Proteomes" id="UP000199513"/>
    </source>
</evidence>
<keyword evidence="3" id="KW-1185">Reference proteome</keyword>
<dbReference type="InterPro" id="IPR036890">
    <property type="entry name" value="HATPase_C_sf"/>
</dbReference>
<dbReference type="AlphaFoldDB" id="A0A1I2HKF6"/>
<gene>
    <name evidence="2" type="ORF">SAMN04488541_102454</name>
</gene>
<dbReference type="Gene3D" id="3.30.565.10">
    <property type="entry name" value="Histidine kinase-like ATPase, C-terminal domain"/>
    <property type="match status" value="1"/>
</dbReference>
<proteinExistence type="predicted"/>
<dbReference type="InterPro" id="IPR050640">
    <property type="entry name" value="Bact_2-comp_sensor_kinase"/>
</dbReference>
<evidence type="ECO:0000313" key="2">
    <source>
        <dbReference type="EMBL" id="SFF29998.1"/>
    </source>
</evidence>
<dbReference type="EMBL" id="FONY01000024">
    <property type="protein sequence ID" value="SFF29998.1"/>
    <property type="molecule type" value="Genomic_DNA"/>
</dbReference>
<dbReference type="PANTHER" id="PTHR34220:SF7">
    <property type="entry name" value="SENSOR HISTIDINE KINASE YPDA"/>
    <property type="match status" value="1"/>
</dbReference>
<organism evidence="2 3">
    <name type="scientific">Thermoflexibacter ruber</name>
    <dbReference type="NCBI Taxonomy" id="1003"/>
    <lineage>
        <taxon>Bacteria</taxon>
        <taxon>Pseudomonadati</taxon>
        <taxon>Bacteroidota</taxon>
        <taxon>Cytophagia</taxon>
        <taxon>Cytophagales</taxon>
        <taxon>Thermoflexibacteraceae</taxon>
        <taxon>Thermoflexibacter</taxon>
    </lineage>
</organism>
<dbReference type="PANTHER" id="PTHR34220">
    <property type="entry name" value="SENSOR HISTIDINE KINASE YPDA"/>
    <property type="match status" value="1"/>
</dbReference>
<reference evidence="2 3" key="1">
    <citation type="submission" date="2016-10" db="EMBL/GenBank/DDBJ databases">
        <authorList>
            <person name="de Groot N.N."/>
        </authorList>
    </citation>
    <scope>NUCLEOTIDE SEQUENCE [LARGE SCALE GENOMIC DNA]</scope>
    <source>
        <strain>GEY</strain>
        <strain evidence="3">DSM 9560</strain>
    </source>
</reference>
<dbReference type="Proteomes" id="UP000199513">
    <property type="component" value="Unassembled WGS sequence"/>
</dbReference>
<dbReference type="GO" id="GO:0016301">
    <property type="term" value="F:kinase activity"/>
    <property type="evidence" value="ECO:0007669"/>
    <property type="project" value="UniProtKB-KW"/>
</dbReference>
<accession>A0A1I2HKF6</accession>
<feature type="domain" description="Histidine kinase/HSP90-like ATPase" evidence="1">
    <location>
        <begin position="39"/>
        <end position="136"/>
    </location>
</feature>
<dbReference type="STRING" id="1003.SAMN04488541_102454"/>
<dbReference type="Pfam" id="PF02518">
    <property type="entry name" value="HATPase_c"/>
    <property type="match status" value="1"/>
</dbReference>
<dbReference type="RefSeq" id="WP_091546603.1">
    <property type="nucleotide sequence ID" value="NZ_FONY01000024.1"/>
</dbReference>
<keyword evidence="2" id="KW-0808">Transferase</keyword>
<dbReference type="SUPFAM" id="SSF55874">
    <property type="entry name" value="ATPase domain of HSP90 chaperone/DNA topoisomerase II/histidine kinase"/>
    <property type="match status" value="1"/>
</dbReference>